<dbReference type="CTD" id="10494"/>
<proteinExistence type="predicted"/>
<feature type="compositionally biased region" description="Basic and acidic residues" evidence="1">
    <location>
        <begin position="130"/>
        <end position="141"/>
    </location>
</feature>
<comment type="caution">
    <text evidence="3">The sequence shown here is derived from an EMBL/GenBank/DDBJ whole genome shotgun (WGS) entry which is preliminary data.</text>
</comment>
<dbReference type="GO" id="GO:0016301">
    <property type="term" value="F:kinase activity"/>
    <property type="evidence" value="ECO:0007669"/>
    <property type="project" value="UniProtKB-KW"/>
</dbReference>
<keyword evidence="3" id="KW-0418">Kinase</keyword>
<evidence type="ECO:0000313" key="3">
    <source>
        <dbReference type="EMBL" id="KAH9592108.1"/>
    </source>
</evidence>
<feature type="region of interest" description="Disordered" evidence="1">
    <location>
        <begin position="37"/>
        <end position="67"/>
    </location>
</feature>
<dbReference type="EMBL" id="AMPZ03000002">
    <property type="protein sequence ID" value="KAH9592108.1"/>
    <property type="molecule type" value="Genomic_DNA"/>
</dbReference>
<reference evidence="3" key="3">
    <citation type="submission" date="2021-06" db="EMBL/GenBank/DDBJ databases">
        <title>Chromosome-level genome assembly for S. haematobium.</title>
        <authorList>
            <person name="Stroehlein A.J."/>
        </authorList>
    </citation>
    <scope>NUCLEOTIDE SEQUENCE</scope>
</reference>
<keyword evidence="2" id="KW-0732">Signal</keyword>
<feature type="chain" id="PRO_5036863026" evidence="2">
    <location>
        <begin position="19"/>
        <end position="141"/>
    </location>
</feature>
<dbReference type="GeneID" id="24593806"/>
<feature type="compositionally biased region" description="Low complexity" evidence="1">
    <location>
        <begin position="96"/>
        <end position="115"/>
    </location>
</feature>
<protein>
    <submittedName>
        <fullName evidence="3">Serine/threonine-protein kinase 25, variant 2</fullName>
    </submittedName>
</protein>
<feature type="signal peptide" evidence="2">
    <location>
        <begin position="1"/>
        <end position="18"/>
    </location>
</feature>
<accession>A0A922LRJ1</accession>
<dbReference type="RefSeq" id="XP_051072180.1">
    <property type="nucleotide sequence ID" value="XM_051212040.1"/>
</dbReference>
<feature type="region of interest" description="Disordered" evidence="1">
    <location>
        <begin position="81"/>
        <end position="141"/>
    </location>
</feature>
<evidence type="ECO:0000256" key="2">
    <source>
        <dbReference type="SAM" id="SignalP"/>
    </source>
</evidence>
<evidence type="ECO:0000313" key="4">
    <source>
        <dbReference type="Proteomes" id="UP000471633"/>
    </source>
</evidence>
<reference evidence="3" key="2">
    <citation type="journal article" date="2019" name="Gigascience">
        <title>High-quality Schistosoma haematobium genome achieved by single-molecule and long-range sequencing.</title>
        <authorList>
            <person name="Stroehlein A.J."/>
            <person name="Korhonen P.K."/>
            <person name="Chong T.M."/>
            <person name="Lim Y.L."/>
            <person name="Chan K.G."/>
            <person name="Webster B."/>
            <person name="Rollinson D."/>
            <person name="Brindley P.J."/>
            <person name="Gasser R.B."/>
            <person name="Young N.D."/>
        </authorList>
    </citation>
    <scope>NUCLEOTIDE SEQUENCE</scope>
</reference>
<dbReference type="AlphaFoldDB" id="A0A922LRJ1"/>
<sequence>MFIFYFVVIVLASTYIKTGCCYLNFLSVPDEEDLVNAHPNTPGAPVGAEKPGQKKKHFDGMRPGKASDTFKWNFETVRAMPSQSAQVSHNPGSAYSSPDVSTTHHSSSSSPSSSDAQSVIKRTSGGPALEAERRLSDGYES</sequence>
<keyword evidence="3" id="KW-0808">Transferase</keyword>
<gene>
    <name evidence="3" type="primary">STK25</name>
    <name evidence="3" type="ORF">MS3_00004152</name>
</gene>
<feature type="compositionally biased region" description="Polar residues" evidence="1">
    <location>
        <begin position="81"/>
        <end position="95"/>
    </location>
</feature>
<reference evidence="3" key="4">
    <citation type="journal article" date="2022" name="PLoS Pathog.">
        <title>Chromosome-level genome of Schistosoma haematobium underpins genome-wide explorations of molecular variation.</title>
        <authorList>
            <person name="Stroehlein A.J."/>
            <person name="Korhonen P.K."/>
            <person name="Lee V.V."/>
            <person name="Ralph S.A."/>
            <person name="Mentink-Kane M."/>
            <person name="You H."/>
            <person name="McManus D.P."/>
            <person name="Tchuente L.T."/>
            <person name="Stothard J.R."/>
            <person name="Kaur P."/>
            <person name="Dudchenko O."/>
            <person name="Aiden E.L."/>
            <person name="Yang B."/>
            <person name="Yang H."/>
            <person name="Emery A.M."/>
            <person name="Webster B.L."/>
            <person name="Brindley P.J."/>
            <person name="Rollinson D."/>
            <person name="Chang B.C.H."/>
            <person name="Gasser R.B."/>
            <person name="Young N.D."/>
        </authorList>
    </citation>
    <scope>NUCLEOTIDE SEQUENCE</scope>
</reference>
<reference evidence="3" key="1">
    <citation type="journal article" date="2012" name="Nat. Genet.">
        <title>Whole-genome sequence of Schistosoma haematobium.</title>
        <authorList>
            <person name="Young N.D."/>
            <person name="Jex A.R."/>
            <person name="Li B."/>
            <person name="Liu S."/>
            <person name="Yang L."/>
            <person name="Xiong Z."/>
            <person name="Li Y."/>
            <person name="Cantacessi C."/>
            <person name="Hall R.S."/>
            <person name="Xu X."/>
            <person name="Chen F."/>
            <person name="Wu X."/>
            <person name="Zerlotini A."/>
            <person name="Oliveira G."/>
            <person name="Hofmann A."/>
            <person name="Zhang G."/>
            <person name="Fang X."/>
            <person name="Kang Y."/>
            <person name="Campbell B.E."/>
            <person name="Loukas A."/>
            <person name="Ranganathan S."/>
            <person name="Rollinson D."/>
            <person name="Rinaldi G."/>
            <person name="Brindley P.J."/>
            <person name="Yang H."/>
            <person name="Wang J."/>
            <person name="Wang J."/>
            <person name="Gasser R.B."/>
        </authorList>
    </citation>
    <scope>NUCLEOTIDE SEQUENCE</scope>
</reference>
<dbReference type="Proteomes" id="UP000471633">
    <property type="component" value="Unassembled WGS sequence"/>
</dbReference>
<organism evidence="3 4">
    <name type="scientific">Schistosoma haematobium</name>
    <name type="common">Blood fluke</name>
    <dbReference type="NCBI Taxonomy" id="6185"/>
    <lineage>
        <taxon>Eukaryota</taxon>
        <taxon>Metazoa</taxon>
        <taxon>Spiralia</taxon>
        <taxon>Lophotrochozoa</taxon>
        <taxon>Platyhelminthes</taxon>
        <taxon>Trematoda</taxon>
        <taxon>Digenea</taxon>
        <taxon>Strigeidida</taxon>
        <taxon>Schistosomatoidea</taxon>
        <taxon>Schistosomatidae</taxon>
        <taxon>Schistosoma</taxon>
    </lineage>
</organism>
<keyword evidence="4" id="KW-1185">Reference proteome</keyword>
<name>A0A922LRJ1_SCHHA</name>
<evidence type="ECO:0000256" key="1">
    <source>
        <dbReference type="SAM" id="MobiDB-lite"/>
    </source>
</evidence>